<dbReference type="InterPro" id="IPR000477">
    <property type="entry name" value="RT_dom"/>
</dbReference>
<proteinExistence type="predicted"/>
<dbReference type="PROSITE" id="PS50878">
    <property type="entry name" value="RT_POL"/>
    <property type="match status" value="1"/>
</dbReference>
<protein>
    <recommendedName>
        <fullName evidence="1">Reverse transcriptase domain-containing protein</fullName>
    </recommendedName>
</protein>
<dbReference type="Proteomes" id="UP000734854">
    <property type="component" value="Unassembled WGS sequence"/>
</dbReference>
<dbReference type="Gene3D" id="3.30.70.270">
    <property type="match status" value="1"/>
</dbReference>
<dbReference type="SUPFAM" id="SSF56672">
    <property type="entry name" value="DNA/RNA polymerases"/>
    <property type="match status" value="1"/>
</dbReference>
<dbReference type="InterPro" id="IPR043502">
    <property type="entry name" value="DNA/RNA_pol_sf"/>
</dbReference>
<name>A0A8J5KDG5_ZINOF</name>
<evidence type="ECO:0000313" key="2">
    <source>
        <dbReference type="EMBL" id="KAG6485642.1"/>
    </source>
</evidence>
<accession>A0A8J5KDG5</accession>
<organism evidence="2 3">
    <name type="scientific">Zingiber officinale</name>
    <name type="common">Ginger</name>
    <name type="synonym">Amomum zingiber</name>
    <dbReference type="NCBI Taxonomy" id="94328"/>
    <lineage>
        <taxon>Eukaryota</taxon>
        <taxon>Viridiplantae</taxon>
        <taxon>Streptophyta</taxon>
        <taxon>Embryophyta</taxon>
        <taxon>Tracheophyta</taxon>
        <taxon>Spermatophyta</taxon>
        <taxon>Magnoliopsida</taxon>
        <taxon>Liliopsida</taxon>
        <taxon>Zingiberales</taxon>
        <taxon>Zingiberaceae</taxon>
        <taxon>Zingiber</taxon>
    </lineage>
</organism>
<dbReference type="PANTHER" id="PTHR33064">
    <property type="entry name" value="POL PROTEIN"/>
    <property type="match status" value="1"/>
</dbReference>
<dbReference type="AlphaFoldDB" id="A0A8J5KDG5"/>
<reference evidence="2 3" key="1">
    <citation type="submission" date="2020-08" db="EMBL/GenBank/DDBJ databases">
        <title>Plant Genome Project.</title>
        <authorList>
            <person name="Zhang R.-G."/>
        </authorList>
    </citation>
    <scope>NUCLEOTIDE SEQUENCE [LARGE SCALE GENOMIC DNA]</scope>
    <source>
        <tissue evidence="2">Rhizome</tissue>
    </source>
</reference>
<dbReference type="Pfam" id="PF00078">
    <property type="entry name" value="RVT_1"/>
    <property type="match status" value="1"/>
</dbReference>
<dbReference type="InterPro" id="IPR051320">
    <property type="entry name" value="Viral_Replic_Matur_Polypro"/>
</dbReference>
<evidence type="ECO:0000313" key="3">
    <source>
        <dbReference type="Proteomes" id="UP000734854"/>
    </source>
</evidence>
<dbReference type="PANTHER" id="PTHR33064:SF37">
    <property type="entry name" value="RIBONUCLEASE H"/>
    <property type="match status" value="1"/>
</dbReference>
<dbReference type="InterPro" id="IPR043128">
    <property type="entry name" value="Rev_trsase/Diguanyl_cyclase"/>
</dbReference>
<sequence>MDRLKREVEYYKAQYEALLLEKELREDFNQLNGQLNEEPSNEEAEVVNMLFKETTQRITAAAEGPRKMDNCFKGTEDFIAIYIDDILFFSLDEQSHAQHLRTLLDIVQKNGLVLSPTKMKIAVPEVEFLGAILGNQKIKLQPHIIKDF</sequence>
<comment type="caution">
    <text evidence="2">The sequence shown here is derived from an EMBL/GenBank/DDBJ whole genome shotgun (WGS) entry which is preliminary data.</text>
</comment>
<dbReference type="EMBL" id="JACMSC010000015">
    <property type="protein sequence ID" value="KAG6485642.1"/>
    <property type="molecule type" value="Genomic_DNA"/>
</dbReference>
<gene>
    <name evidence="2" type="ORF">ZIOFF_054205</name>
</gene>
<feature type="domain" description="Reverse transcriptase" evidence="1">
    <location>
        <begin position="1"/>
        <end position="133"/>
    </location>
</feature>
<evidence type="ECO:0000259" key="1">
    <source>
        <dbReference type="PROSITE" id="PS50878"/>
    </source>
</evidence>
<keyword evidence="3" id="KW-1185">Reference proteome</keyword>